<sequence>MQDGELYAGGLGLNFYESAELEPLEGLDGRQAALAVARNALRILTMGWQDEVKTLLNRKVLKAIFWSRDQELMRAMRIAFQQGFDHLFQQLQGKQLDPLKQRQADLYISQCLSLLPFSDITPYECFTIPQWINKRWQMVHYKVVPIELTPVSGFKKLFLSEQDRVFAYGLEPINHPDADPHLIFMGTTYPAGQGFVSQLNTDLEGFETAGKKLYRNGRDNIVRWLNRQDRKARVCGTSLGGALSLLLAIDQGDKLQRVDAFNPPGLYKSWLKKSQYDRWEEIRKTNKNLRVYVYKQGDDPISKFGEWKEDWDIVHVIPSDERKKKLNPLTDHAMIYSGYEDTQFVGVDTKADNQERRKRNFWLYTLLRGVFYYSVLVPFRYGVLPALRYGWAHKRQVGLGLGFFALFLLFPALVPALFIPGPAILGLLASALISAVIWSYFTDLLLTLIYDDFTNRKRGEFNSFLNWVSERPVWVRALLGTGMVLISAAMLIVPLIPVFVPLMTPVFFLALAAVPFMAFLSYCVIQSIQTLAGLNKPTIAECHDPLLPRNPERDIYRKEMSAKMSIQDLGDYHFATRVLLKDKPYLPLSGDEYRERYQGLSKREVLLKSQDPDEATQSIQVKAPEAKIHEMRQIASIARRFGFQKSPACLEELRAIHDGYKLGKVKSPEAVDDDLVAEPRMDNWV</sequence>
<accession>A0A0W0TEH7</accession>
<feature type="transmembrane region" description="Helical" evidence="1">
    <location>
        <begin position="473"/>
        <end position="500"/>
    </location>
</feature>
<feature type="transmembrane region" description="Helical" evidence="1">
    <location>
        <begin position="424"/>
        <end position="450"/>
    </location>
</feature>
<gene>
    <name evidence="2" type="ORF">Lery_2905</name>
</gene>
<name>A0A0W0TEH7_LEGER</name>
<keyword evidence="1" id="KW-1133">Transmembrane helix</keyword>
<dbReference type="PATRIC" id="fig|448.7.peg.3059"/>
<evidence type="ECO:0000313" key="3">
    <source>
        <dbReference type="Proteomes" id="UP000054773"/>
    </source>
</evidence>
<feature type="transmembrane region" description="Helical" evidence="1">
    <location>
        <begin position="506"/>
        <end position="525"/>
    </location>
</feature>
<keyword evidence="1" id="KW-0472">Membrane</keyword>
<dbReference type="AlphaFoldDB" id="A0A0W0TEH7"/>
<keyword evidence="3" id="KW-1185">Reference proteome</keyword>
<evidence type="ECO:0000313" key="2">
    <source>
        <dbReference type="EMBL" id="KTC93991.1"/>
    </source>
</evidence>
<feature type="transmembrane region" description="Helical" evidence="1">
    <location>
        <begin position="399"/>
        <end position="418"/>
    </location>
</feature>
<feature type="transmembrane region" description="Helical" evidence="1">
    <location>
        <begin position="361"/>
        <end position="379"/>
    </location>
</feature>
<evidence type="ECO:0000256" key="1">
    <source>
        <dbReference type="SAM" id="Phobius"/>
    </source>
</evidence>
<comment type="caution">
    <text evidence="2">The sequence shown here is derived from an EMBL/GenBank/DDBJ whole genome shotgun (WGS) entry which is preliminary data.</text>
</comment>
<protein>
    <submittedName>
        <fullName evidence="2">Uncharacterized protein</fullName>
    </submittedName>
</protein>
<dbReference type="RefSeq" id="WP_058528005.1">
    <property type="nucleotide sequence ID" value="NZ_CAAAHY010000053.1"/>
</dbReference>
<dbReference type="EMBL" id="LNYA01000036">
    <property type="protein sequence ID" value="KTC93991.1"/>
    <property type="molecule type" value="Genomic_DNA"/>
</dbReference>
<dbReference type="SUPFAM" id="SSF53474">
    <property type="entry name" value="alpha/beta-Hydrolases"/>
    <property type="match status" value="1"/>
</dbReference>
<proteinExistence type="predicted"/>
<dbReference type="OrthoDB" id="5645591at2"/>
<dbReference type="Proteomes" id="UP000054773">
    <property type="component" value="Unassembled WGS sequence"/>
</dbReference>
<keyword evidence="1" id="KW-0812">Transmembrane</keyword>
<reference evidence="2 3" key="1">
    <citation type="submission" date="2015-11" db="EMBL/GenBank/DDBJ databases">
        <title>Genomic analysis of 38 Legionella species identifies large and diverse effector repertoires.</title>
        <authorList>
            <person name="Burstein D."/>
            <person name="Amaro F."/>
            <person name="Zusman T."/>
            <person name="Lifshitz Z."/>
            <person name="Cohen O."/>
            <person name="Gilbert J.A."/>
            <person name="Pupko T."/>
            <person name="Shuman H.A."/>
            <person name="Segal G."/>
        </authorList>
    </citation>
    <scope>NUCLEOTIDE SEQUENCE [LARGE SCALE GENOMIC DNA]</scope>
    <source>
        <strain evidence="2 3">SE-32A-C8</strain>
    </source>
</reference>
<dbReference type="InterPro" id="IPR029058">
    <property type="entry name" value="AB_hydrolase_fold"/>
</dbReference>
<organism evidence="2 3">
    <name type="scientific">Legionella erythra</name>
    <dbReference type="NCBI Taxonomy" id="448"/>
    <lineage>
        <taxon>Bacteria</taxon>
        <taxon>Pseudomonadati</taxon>
        <taxon>Pseudomonadota</taxon>
        <taxon>Gammaproteobacteria</taxon>
        <taxon>Legionellales</taxon>
        <taxon>Legionellaceae</taxon>
        <taxon>Legionella</taxon>
    </lineage>
</organism>